<organism evidence="1 2">
    <name type="scientific">Daedalea quercina L-15889</name>
    <dbReference type="NCBI Taxonomy" id="1314783"/>
    <lineage>
        <taxon>Eukaryota</taxon>
        <taxon>Fungi</taxon>
        <taxon>Dikarya</taxon>
        <taxon>Basidiomycota</taxon>
        <taxon>Agaricomycotina</taxon>
        <taxon>Agaricomycetes</taxon>
        <taxon>Polyporales</taxon>
        <taxon>Fomitopsis</taxon>
    </lineage>
</organism>
<sequence length="153" mass="17032">MDEPWNNREDTDLDVADQRNCCGPLHEEGGGSCRTTLSRSRESSRRVGGAISRVVIYRVGGWPRVDVDIERRSFDICRRKTSMNEAIDVNERGGIRSMFAELTTTYSGCWHSALSPRTLYTPLPVTLGRLHDVVGHVPGLLPRAPIPEIARAS</sequence>
<evidence type="ECO:0000313" key="1">
    <source>
        <dbReference type="EMBL" id="KZT70701.1"/>
    </source>
</evidence>
<evidence type="ECO:0000313" key="2">
    <source>
        <dbReference type="Proteomes" id="UP000076727"/>
    </source>
</evidence>
<dbReference type="Proteomes" id="UP000076727">
    <property type="component" value="Unassembled WGS sequence"/>
</dbReference>
<proteinExistence type="predicted"/>
<gene>
    <name evidence="1" type="ORF">DAEQUDRAFT_781519</name>
</gene>
<protein>
    <submittedName>
        <fullName evidence="1">Uncharacterized protein</fullName>
    </submittedName>
</protein>
<keyword evidence="2" id="KW-1185">Reference proteome</keyword>
<dbReference type="EMBL" id="KV429050">
    <property type="protein sequence ID" value="KZT70701.1"/>
    <property type="molecule type" value="Genomic_DNA"/>
</dbReference>
<accession>A0A165RG00</accession>
<name>A0A165RG00_9APHY</name>
<dbReference type="AlphaFoldDB" id="A0A165RG00"/>
<reference evidence="1 2" key="1">
    <citation type="journal article" date="2016" name="Mol. Biol. Evol.">
        <title>Comparative Genomics of Early-Diverging Mushroom-Forming Fungi Provides Insights into the Origins of Lignocellulose Decay Capabilities.</title>
        <authorList>
            <person name="Nagy L.G."/>
            <person name="Riley R."/>
            <person name="Tritt A."/>
            <person name="Adam C."/>
            <person name="Daum C."/>
            <person name="Floudas D."/>
            <person name="Sun H."/>
            <person name="Yadav J.S."/>
            <person name="Pangilinan J."/>
            <person name="Larsson K.H."/>
            <person name="Matsuura K."/>
            <person name="Barry K."/>
            <person name="Labutti K."/>
            <person name="Kuo R."/>
            <person name="Ohm R.A."/>
            <person name="Bhattacharya S.S."/>
            <person name="Shirouzu T."/>
            <person name="Yoshinaga Y."/>
            <person name="Martin F.M."/>
            <person name="Grigoriev I.V."/>
            <person name="Hibbett D.S."/>
        </authorList>
    </citation>
    <scope>NUCLEOTIDE SEQUENCE [LARGE SCALE GENOMIC DNA]</scope>
    <source>
        <strain evidence="1 2">L-15889</strain>
    </source>
</reference>